<dbReference type="AlphaFoldDB" id="A0AAX4J200"/>
<accession>A0AAX4J200</accession>
<gene>
    <name evidence="2" type="ORF">CDEST_14420</name>
</gene>
<keyword evidence="3" id="KW-1185">Reference proteome</keyword>
<dbReference type="Proteomes" id="UP001322277">
    <property type="component" value="Chromosome 10"/>
</dbReference>
<evidence type="ECO:0000313" key="2">
    <source>
        <dbReference type="EMBL" id="WQF89406.1"/>
    </source>
</evidence>
<dbReference type="RefSeq" id="XP_062786627.1">
    <property type="nucleotide sequence ID" value="XM_062930576.1"/>
</dbReference>
<sequence length="297" mass="31807">MSKTKESADSSLPSYDEATPPGQDVSQPTTLVLVGQAIHALTPDSPPLYRLSLGIADLSEITTEVQLSRVEPNRDGTGRERHIYDLRHMRSIPGGWEKLPADSPRYFIQRASRRLPGPAALGIKKGGSSFRPGRAARSTAVPVDVSGKTSKYGIPSFCKDGAAVFATDGREWTDARGDAVAVTHDDKADRRHSLIVTAALPRGQFDMLVALWCCHVWEFGVANAPKVHEGMDGGKLSQALFSLSFWDGSAASGLISVFAAADLWRELLVARKMRQAREFGFGGSWGPAGGGGISGAF</sequence>
<dbReference type="GeneID" id="87950920"/>
<dbReference type="EMBL" id="CP137314">
    <property type="protein sequence ID" value="WQF89406.1"/>
    <property type="molecule type" value="Genomic_DNA"/>
</dbReference>
<evidence type="ECO:0000256" key="1">
    <source>
        <dbReference type="SAM" id="MobiDB-lite"/>
    </source>
</evidence>
<protein>
    <submittedName>
        <fullName evidence="2">Uncharacterized protein</fullName>
    </submittedName>
</protein>
<organism evidence="2 3">
    <name type="scientific">Colletotrichum destructivum</name>
    <dbReference type="NCBI Taxonomy" id="34406"/>
    <lineage>
        <taxon>Eukaryota</taxon>
        <taxon>Fungi</taxon>
        <taxon>Dikarya</taxon>
        <taxon>Ascomycota</taxon>
        <taxon>Pezizomycotina</taxon>
        <taxon>Sordariomycetes</taxon>
        <taxon>Hypocreomycetidae</taxon>
        <taxon>Glomerellales</taxon>
        <taxon>Glomerellaceae</taxon>
        <taxon>Colletotrichum</taxon>
        <taxon>Colletotrichum destructivum species complex</taxon>
    </lineage>
</organism>
<evidence type="ECO:0000313" key="3">
    <source>
        <dbReference type="Proteomes" id="UP001322277"/>
    </source>
</evidence>
<reference evidence="3" key="1">
    <citation type="journal article" date="2023" name="bioRxiv">
        <title>Complete genome of the Medicago anthracnose fungus, Colletotrichum destructivum, reveals a mini-chromosome-like region within a core chromosome.</title>
        <authorList>
            <person name="Lapalu N."/>
            <person name="Simon A."/>
            <person name="Lu A."/>
            <person name="Plaumann P.-L."/>
            <person name="Amselem J."/>
            <person name="Pigne S."/>
            <person name="Auger A."/>
            <person name="Koch C."/>
            <person name="Dallery J.-F."/>
            <person name="O'Connell R.J."/>
        </authorList>
    </citation>
    <scope>NUCLEOTIDE SEQUENCE [LARGE SCALE GENOMIC DNA]</scope>
    <source>
        <strain evidence="3">CBS 520.97</strain>
    </source>
</reference>
<feature type="region of interest" description="Disordered" evidence="1">
    <location>
        <begin position="1"/>
        <end position="27"/>
    </location>
</feature>
<name>A0AAX4J200_9PEZI</name>
<proteinExistence type="predicted"/>
<dbReference type="KEGG" id="cdet:87950920"/>